<dbReference type="EMBL" id="CAJJDO010000135">
    <property type="protein sequence ID" value="CAD8203988.1"/>
    <property type="molecule type" value="Genomic_DNA"/>
</dbReference>
<dbReference type="Proteomes" id="UP000689195">
    <property type="component" value="Unassembled WGS sequence"/>
</dbReference>
<proteinExistence type="predicted"/>
<protein>
    <submittedName>
        <fullName evidence="1">Uncharacterized protein</fullName>
    </submittedName>
</protein>
<evidence type="ECO:0000313" key="2">
    <source>
        <dbReference type="Proteomes" id="UP000689195"/>
    </source>
</evidence>
<dbReference type="AlphaFoldDB" id="A0A8S1XTJ6"/>
<evidence type="ECO:0000313" key="1">
    <source>
        <dbReference type="EMBL" id="CAD8203988.1"/>
    </source>
</evidence>
<organism evidence="1 2">
    <name type="scientific">Paramecium pentaurelia</name>
    <dbReference type="NCBI Taxonomy" id="43138"/>
    <lineage>
        <taxon>Eukaryota</taxon>
        <taxon>Sar</taxon>
        <taxon>Alveolata</taxon>
        <taxon>Ciliophora</taxon>
        <taxon>Intramacronucleata</taxon>
        <taxon>Oligohymenophorea</taxon>
        <taxon>Peniculida</taxon>
        <taxon>Parameciidae</taxon>
        <taxon>Paramecium</taxon>
    </lineage>
</organism>
<gene>
    <name evidence="1" type="ORF">PPENT_87.1.T1350133</name>
</gene>
<dbReference type="PANTHER" id="PTHR33706:SF1">
    <property type="entry name" value="TPR REPEAT PROTEIN"/>
    <property type="match status" value="1"/>
</dbReference>
<name>A0A8S1XTJ6_9CILI</name>
<accession>A0A8S1XTJ6</accession>
<reference evidence="1" key="1">
    <citation type="submission" date="2021-01" db="EMBL/GenBank/DDBJ databases">
        <authorList>
            <consortium name="Genoscope - CEA"/>
            <person name="William W."/>
        </authorList>
    </citation>
    <scope>NUCLEOTIDE SEQUENCE</scope>
</reference>
<keyword evidence="2" id="KW-1185">Reference proteome</keyword>
<dbReference type="PANTHER" id="PTHR33706">
    <property type="entry name" value="MORN VARIANT REPEAT PROTEIN"/>
    <property type="match status" value="1"/>
</dbReference>
<comment type="caution">
    <text evidence="1">The sequence shown here is derived from an EMBL/GenBank/DDBJ whole genome shotgun (WGS) entry which is preliminary data.</text>
</comment>
<sequence>MNSRCNYNQPFENGCGLQNEQEGFKQGQLIELSYSFYSDCQIYFKEEYKKDKKISRWNILYKCNYPSFQSIGDGTCDQNGLKNGILVELSINFWKQHNQYPFLFKKWEIIYTGEYKRGIKQVDGIQFIVVSKFIDIILQLVVWSSHLQILVSTRSVEGCSSYESLNLTLFSNSS</sequence>